<dbReference type="GO" id="GO:0000287">
    <property type="term" value="F:magnesium ion binding"/>
    <property type="evidence" value="ECO:0007669"/>
    <property type="project" value="UniProtKB-UniRule"/>
</dbReference>
<comment type="similarity">
    <text evidence="5 20">In the N-terminal section; belongs to the N-acetylglucosamine-1-phosphate uridyltransferase family.</text>
</comment>
<dbReference type="PANTHER" id="PTHR43584">
    <property type="entry name" value="NUCLEOTIDYL TRANSFERASE"/>
    <property type="match status" value="1"/>
</dbReference>
<accession>A0AAW6XI37</accession>
<dbReference type="InterPro" id="IPR018357">
    <property type="entry name" value="Hexapep_transf_CS"/>
</dbReference>
<dbReference type="InterPro" id="IPR029044">
    <property type="entry name" value="Nucleotide-diphossugar_trans"/>
</dbReference>
<feature type="binding site" evidence="20">
    <location>
        <position position="422"/>
    </location>
    <ligand>
        <name>acetyl-CoA</name>
        <dbReference type="ChEBI" id="CHEBI:57288"/>
    </ligand>
</feature>
<dbReference type="EC" id="2.7.7.23" evidence="20"/>
<evidence type="ECO:0000256" key="5">
    <source>
        <dbReference type="ARBA" id="ARBA00007947"/>
    </source>
</evidence>
<evidence type="ECO:0000256" key="2">
    <source>
        <dbReference type="ARBA" id="ARBA00005166"/>
    </source>
</evidence>
<feature type="binding site" evidence="20">
    <location>
        <position position="439"/>
    </location>
    <ligand>
        <name>acetyl-CoA</name>
        <dbReference type="ChEBI" id="CHEBI:57288"/>
    </ligand>
</feature>
<dbReference type="InterPro" id="IPR001451">
    <property type="entry name" value="Hexapep"/>
</dbReference>
<evidence type="ECO:0000256" key="15">
    <source>
        <dbReference type="ARBA" id="ARBA00023315"/>
    </source>
</evidence>
<comment type="cofactor">
    <cofactor evidence="20">
        <name>Mg(2+)</name>
        <dbReference type="ChEBI" id="CHEBI:18420"/>
    </cofactor>
    <text evidence="20">Binds 1 Mg(2+) ion per subunit.</text>
</comment>
<feature type="active site" description="Proton acceptor" evidence="20">
    <location>
        <position position="362"/>
    </location>
</feature>
<feature type="binding site" evidence="20">
    <location>
        <position position="376"/>
    </location>
    <ligand>
        <name>UDP-N-acetyl-alpha-D-glucosamine</name>
        <dbReference type="ChEBI" id="CHEBI:57705"/>
    </ligand>
</feature>
<feature type="region of interest" description="Linker" evidence="20">
    <location>
        <begin position="230"/>
        <end position="250"/>
    </location>
</feature>
<evidence type="ECO:0000256" key="4">
    <source>
        <dbReference type="ARBA" id="ARBA00007707"/>
    </source>
</evidence>
<dbReference type="InterPro" id="IPR038009">
    <property type="entry name" value="GlmU_C_LbH"/>
</dbReference>
<evidence type="ECO:0000256" key="11">
    <source>
        <dbReference type="ARBA" id="ARBA00022842"/>
    </source>
</evidence>
<dbReference type="AlphaFoldDB" id="A0AAW6XI37"/>
<dbReference type="SUPFAM" id="SSF53448">
    <property type="entry name" value="Nucleotide-diphospho-sugar transferases"/>
    <property type="match status" value="1"/>
</dbReference>
<dbReference type="Pfam" id="PF00483">
    <property type="entry name" value="NTP_transferase"/>
    <property type="match status" value="1"/>
</dbReference>
<evidence type="ECO:0000256" key="20">
    <source>
        <dbReference type="HAMAP-Rule" id="MF_01631"/>
    </source>
</evidence>
<keyword evidence="10 20" id="KW-0677">Repeat</keyword>
<dbReference type="GO" id="GO:0016020">
    <property type="term" value="C:membrane"/>
    <property type="evidence" value="ECO:0007669"/>
    <property type="project" value="GOC"/>
</dbReference>
<name>A0AAW6XI37_9LACO</name>
<organism evidence="22 23">
    <name type="scientific">Lactobacillus crispatus</name>
    <dbReference type="NCBI Taxonomy" id="47770"/>
    <lineage>
        <taxon>Bacteria</taxon>
        <taxon>Bacillati</taxon>
        <taxon>Bacillota</taxon>
        <taxon>Bacilli</taxon>
        <taxon>Lactobacillales</taxon>
        <taxon>Lactobacillaceae</taxon>
        <taxon>Lactobacillus</taxon>
    </lineage>
</organism>
<dbReference type="GO" id="GO:0005737">
    <property type="term" value="C:cytoplasm"/>
    <property type="evidence" value="ECO:0007669"/>
    <property type="project" value="UniProtKB-SubCell"/>
</dbReference>
<proteinExistence type="inferred from homology"/>
<dbReference type="RefSeq" id="WP_101886926.1">
    <property type="nucleotide sequence ID" value="NZ_JASOGN010000005.1"/>
</dbReference>
<comment type="similarity">
    <text evidence="4 20">In the C-terminal section; belongs to the transferase hexapeptide repeat family.</text>
</comment>
<dbReference type="EMBL" id="JASOGN010000005">
    <property type="protein sequence ID" value="MDK6502053.1"/>
    <property type="molecule type" value="Genomic_DNA"/>
</dbReference>
<comment type="subcellular location">
    <subcellularLocation>
        <location evidence="1 20">Cytoplasm</location>
    </subcellularLocation>
</comment>
<dbReference type="GO" id="GO:0006048">
    <property type="term" value="P:UDP-N-acetylglucosamine biosynthetic process"/>
    <property type="evidence" value="ECO:0007669"/>
    <property type="project" value="InterPro"/>
</dbReference>
<evidence type="ECO:0000256" key="3">
    <source>
        <dbReference type="ARBA" id="ARBA00005208"/>
    </source>
</evidence>
<evidence type="ECO:0000256" key="17">
    <source>
        <dbReference type="ARBA" id="ARBA00048247"/>
    </source>
</evidence>
<keyword evidence="15 20" id="KW-0012">Acyltransferase</keyword>
<comment type="caution">
    <text evidence="20">Lacks conserved residue(s) required for the propagation of feature annotation.</text>
</comment>
<keyword evidence="14 20" id="KW-0511">Multifunctional enzyme</keyword>
<keyword evidence="13 20" id="KW-0573">Peptidoglycan synthesis</keyword>
<feature type="binding site" evidence="20">
    <location>
        <position position="227"/>
    </location>
    <ligand>
        <name>UDP-N-acetyl-alpha-D-glucosamine</name>
        <dbReference type="ChEBI" id="CHEBI:57705"/>
    </ligand>
</feature>
<evidence type="ECO:0000256" key="10">
    <source>
        <dbReference type="ARBA" id="ARBA00022737"/>
    </source>
</evidence>
<gene>
    <name evidence="20 22" type="primary">glmU</name>
    <name evidence="22" type="ORF">QP235_02350</name>
</gene>
<dbReference type="Gene3D" id="3.90.550.10">
    <property type="entry name" value="Spore Coat Polysaccharide Biosynthesis Protein SpsA, Chain A"/>
    <property type="match status" value="1"/>
</dbReference>
<feature type="domain" description="Nucleotidyl transferase" evidence="21">
    <location>
        <begin position="5"/>
        <end position="219"/>
    </location>
</feature>
<feature type="region of interest" description="Pyrophosphorylase" evidence="20">
    <location>
        <begin position="1"/>
        <end position="229"/>
    </location>
</feature>
<evidence type="ECO:0000256" key="9">
    <source>
        <dbReference type="ARBA" id="ARBA00022723"/>
    </source>
</evidence>
<dbReference type="SUPFAM" id="SSF51161">
    <property type="entry name" value="Trimeric LpxA-like enzymes"/>
    <property type="match status" value="1"/>
</dbReference>
<dbReference type="Proteomes" id="UP001230300">
    <property type="component" value="Unassembled WGS sequence"/>
</dbReference>
<keyword evidence="9 20" id="KW-0479">Metal-binding</keyword>
<comment type="function">
    <text evidence="19 20">Catalyzes the last two sequential reactions in the de novo biosynthetic pathway for UDP-N-acetylglucosamine (UDP-GlcNAc). The C-terminal domain catalyzes the transfer of acetyl group from acetyl coenzyme A to glucosamine-1-phosphate (GlcN-1-P) to produce N-acetylglucosamine-1-phosphate (GlcNAc-1-P), which is converted into UDP-GlcNAc by the transfer of uridine 5-monophosphate (from uridine 5-triphosphate), a reaction catalyzed by the N-terminal domain.</text>
</comment>
<comment type="pathway">
    <text evidence="20">Bacterial outer membrane biogenesis; LPS lipid A biosynthesis.</text>
</comment>
<keyword evidence="6 20" id="KW-0963">Cytoplasm</keyword>
<dbReference type="CDD" id="cd03353">
    <property type="entry name" value="LbH_GlmU_C"/>
    <property type="match status" value="1"/>
</dbReference>
<dbReference type="Gene3D" id="2.160.10.10">
    <property type="entry name" value="Hexapeptide repeat proteins"/>
    <property type="match status" value="1"/>
</dbReference>
<feature type="binding site" evidence="20">
    <location>
        <begin position="77"/>
        <end position="78"/>
    </location>
    <ligand>
        <name>UDP-N-acetyl-alpha-D-glucosamine</name>
        <dbReference type="ChEBI" id="CHEBI:57705"/>
    </ligand>
</feature>
<comment type="catalytic activity">
    <reaction evidence="17 20">
        <text>alpha-D-glucosamine 1-phosphate + acetyl-CoA = N-acetyl-alpha-D-glucosamine 1-phosphate + CoA + H(+)</text>
        <dbReference type="Rhea" id="RHEA:13725"/>
        <dbReference type="ChEBI" id="CHEBI:15378"/>
        <dbReference type="ChEBI" id="CHEBI:57287"/>
        <dbReference type="ChEBI" id="CHEBI:57288"/>
        <dbReference type="ChEBI" id="CHEBI:57776"/>
        <dbReference type="ChEBI" id="CHEBI:58516"/>
        <dbReference type="EC" id="2.3.1.157"/>
    </reaction>
</comment>
<feature type="binding site" evidence="20">
    <location>
        <position position="365"/>
    </location>
    <ligand>
        <name>UDP-N-acetyl-alpha-D-glucosamine</name>
        <dbReference type="ChEBI" id="CHEBI:57705"/>
    </ligand>
</feature>
<dbReference type="InterPro" id="IPR005835">
    <property type="entry name" value="NTP_transferase_dom"/>
</dbReference>
<reference evidence="22" key="1">
    <citation type="submission" date="2023-05" db="EMBL/GenBank/DDBJ databases">
        <title>Cataloging the Phylogenetic Diversity of Human Bladder Bacteria.</title>
        <authorList>
            <person name="Du J."/>
        </authorList>
    </citation>
    <scope>NUCLEOTIDE SEQUENCE</scope>
    <source>
        <strain evidence="22">UMB9226</strain>
    </source>
</reference>
<feature type="binding site" evidence="20">
    <location>
        <position position="139"/>
    </location>
    <ligand>
        <name>UDP-N-acetyl-alpha-D-glucosamine</name>
        <dbReference type="ChEBI" id="CHEBI:57705"/>
    </ligand>
</feature>
<feature type="binding site" evidence="20">
    <location>
        <position position="102"/>
    </location>
    <ligand>
        <name>Mg(2+)</name>
        <dbReference type="ChEBI" id="CHEBI:18420"/>
    </ligand>
</feature>
<evidence type="ECO:0000256" key="12">
    <source>
        <dbReference type="ARBA" id="ARBA00022960"/>
    </source>
</evidence>
<evidence type="ECO:0000256" key="14">
    <source>
        <dbReference type="ARBA" id="ARBA00023268"/>
    </source>
</evidence>
<dbReference type="GO" id="GO:0003977">
    <property type="term" value="F:UDP-N-acetylglucosamine diphosphorylase activity"/>
    <property type="evidence" value="ECO:0007669"/>
    <property type="project" value="UniProtKB-UniRule"/>
</dbReference>
<dbReference type="GO" id="GO:0019134">
    <property type="term" value="F:glucosamine-1-phosphate N-acetyltransferase activity"/>
    <property type="evidence" value="ECO:0007669"/>
    <property type="project" value="UniProtKB-UniRule"/>
</dbReference>
<dbReference type="NCBIfam" id="TIGR01173">
    <property type="entry name" value="glmU"/>
    <property type="match status" value="1"/>
</dbReference>
<sequence length="461" mass="50294">MEKYVVVLAAGKGTRMKSKLYKVLHKVCGKTMVEHVVDAAQGVNPAEIVTIVGTGAGDVEKVLADKSKFAFQEKQLGTGDAVMTAREELGDKDGATLVVTGDTPLFTTDTFNELFKYHAEKGNAATVLTAKAPNPFGYGRIIRDDQGNVLRIVEQKDGKPEELKVKEINTGVFCFDNKKLFEALKHVNNDNAQGEYYLTDVLEILRNSGERVGAYKMPDFSESLGVNDRIALAQATKTMQRRINEQHMRDGVSFIDPDTAYIDADVKIGNDTVIEGNVVIKGNTEIGSDCYITSGSRIVDSKIGNNVTVTSSTVEEAEMDDNTDIGPNSHLRPKAIIRKGAHIGNFVEIKKAEIGENTKVGHLTYVGDATLGKDINIGCGTIFSNYDGVKKFRTNVGDHAFIGAGSTLIAPINVADHAFIAADTTVTKDVNKYDMAIGRGRQVNKPDYWHKLPLSQDKEWD</sequence>
<evidence type="ECO:0000256" key="1">
    <source>
        <dbReference type="ARBA" id="ARBA00004496"/>
    </source>
</evidence>
<dbReference type="InterPro" id="IPR005882">
    <property type="entry name" value="Bifunctional_GlmU"/>
</dbReference>
<evidence type="ECO:0000256" key="16">
    <source>
        <dbReference type="ARBA" id="ARBA00023316"/>
    </source>
</evidence>
<dbReference type="HAMAP" id="MF_01631">
    <property type="entry name" value="GlmU"/>
    <property type="match status" value="1"/>
</dbReference>
<comment type="subunit">
    <text evidence="20">Homotrimer.</text>
</comment>
<evidence type="ECO:0000256" key="19">
    <source>
        <dbReference type="ARBA" id="ARBA00049628"/>
    </source>
</evidence>
<comment type="catalytic activity">
    <reaction evidence="18 20">
        <text>N-acetyl-alpha-D-glucosamine 1-phosphate + UTP + H(+) = UDP-N-acetyl-alpha-D-glucosamine + diphosphate</text>
        <dbReference type="Rhea" id="RHEA:13509"/>
        <dbReference type="ChEBI" id="CHEBI:15378"/>
        <dbReference type="ChEBI" id="CHEBI:33019"/>
        <dbReference type="ChEBI" id="CHEBI:46398"/>
        <dbReference type="ChEBI" id="CHEBI:57705"/>
        <dbReference type="ChEBI" id="CHEBI:57776"/>
        <dbReference type="EC" id="2.7.7.23"/>
    </reaction>
</comment>
<keyword evidence="8 20" id="KW-0548">Nucleotidyltransferase</keyword>
<dbReference type="PANTHER" id="PTHR43584:SF3">
    <property type="entry name" value="BIFUNCTIONAL PROTEIN GLMU"/>
    <property type="match status" value="1"/>
</dbReference>
<evidence type="ECO:0000256" key="7">
    <source>
        <dbReference type="ARBA" id="ARBA00022679"/>
    </source>
</evidence>
<comment type="caution">
    <text evidence="22">The sequence shown here is derived from an EMBL/GenBank/DDBJ whole genome shotgun (WGS) entry which is preliminary data.</text>
</comment>
<feature type="binding site" evidence="20">
    <location>
        <position position="72"/>
    </location>
    <ligand>
        <name>UDP-N-acetyl-alpha-D-glucosamine</name>
        <dbReference type="ChEBI" id="CHEBI:57705"/>
    </ligand>
</feature>
<dbReference type="CDD" id="cd02540">
    <property type="entry name" value="GT2_GlmU_N_bac"/>
    <property type="match status" value="1"/>
</dbReference>
<dbReference type="PROSITE" id="PS00101">
    <property type="entry name" value="HEXAPEP_TRANSFERASES"/>
    <property type="match status" value="1"/>
</dbReference>
<keyword evidence="12 20" id="KW-0133">Cell shape</keyword>
<comment type="pathway">
    <text evidence="3 20">Nucleotide-sugar biosynthesis; UDP-N-acetyl-alpha-D-glucosamine biosynthesis; UDP-N-acetyl-alpha-D-glucosamine from N-acetyl-alpha-D-glucosamine 1-phosphate: step 1/1.</text>
</comment>
<feature type="binding site" evidence="20">
    <location>
        <begin position="8"/>
        <end position="11"/>
    </location>
    <ligand>
        <name>UDP-N-acetyl-alpha-D-glucosamine</name>
        <dbReference type="ChEBI" id="CHEBI:57705"/>
    </ligand>
</feature>
<evidence type="ECO:0000256" key="6">
    <source>
        <dbReference type="ARBA" id="ARBA00022490"/>
    </source>
</evidence>
<dbReference type="EC" id="2.3.1.157" evidence="20"/>
<feature type="binding site" evidence="20">
    <location>
        <position position="154"/>
    </location>
    <ligand>
        <name>UDP-N-acetyl-alpha-D-glucosamine</name>
        <dbReference type="ChEBI" id="CHEBI:57705"/>
    </ligand>
</feature>
<dbReference type="GO" id="GO:0000902">
    <property type="term" value="P:cell morphogenesis"/>
    <property type="evidence" value="ECO:0007669"/>
    <property type="project" value="UniProtKB-UniRule"/>
</dbReference>
<feature type="region of interest" description="N-acetyltransferase" evidence="20">
    <location>
        <begin position="251"/>
        <end position="461"/>
    </location>
</feature>
<evidence type="ECO:0000256" key="13">
    <source>
        <dbReference type="ARBA" id="ARBA00022984"/>
    </source>
</evidence>
<evidence type="ECO:0000256" key="18">
    <source>
        <dbReference type="ARBA" id="ARBA00048493"/>
    </source>
</evidence>
<dbReference type="GO" id="GO:0009252">
    <property type="term" value="P:peptidoglycan biosynthetic process"/>
    <property type="evidence" value="ECO:0007669"/>
    <property type="project" value="UniProtKB-UniRule"/>
</dbReference>
<feature type="binding site" evidence="20">
    <location>
        <begin position="385"/>
        <end position="386"/>
    </location>
    <ligand>
        <name>acetyl-CoA</name>
        <dbReference type="ChEBI" id="CHEBI:57288"/>
    </ligand>
</feature>
<keyword evidence="11 20" id="KW-0460">Magnesium</keyword>
<dbReference type="GO" id="GO:0071555">
    <property type="term" value="P:cell wall organization"/>
    <property type="evidence" value="ECO:0007669"/>
    <property type="project" value="UniProtKB-KW"/>
</dbReference>
<evidence type="ECO:0000259" key="21">
    <source>
        <dbReference type="Pfam" id="PF00483"/>
    </source>
</evidence>
<evidence type="ECO:0000313" key="22">
    <source>
        <dbReference type="EMBL" id="MDK6502053.1"/>
    </source>
</evidence>
<keyword evidence="7 20" id="KW-0808">Transferase</keyword>
<keyword evidence="16 20" id="KW-0961">Cell wall biogenesis/degradation</keyword>
<protein>
    <recommendedName>
        <fullName evidence="20">Bifunctional protein GlmU</fullName>
    </recommendedName>
    <domain>
        <recommendedName>
            <fullName evidence="20">UDP-N-acetylglucosamine pyrophosphorylase</fullName>
            <ecNumber evidence="20">2.7.7.23</ecNumber>
        </recommendedName>
        <alternativeName>
            <fullName evidence="20">N-acetylglucosamine-1-phosphate uridyltransferase</fullName>
        </alternativeName>
    </domain>
    <domain>
        <recommendedName>
            <fullName evidence="20">Glucosamine-1-phosphate N-acetyltransferase</fullName>
            <ecNumber evidence="20">2.3.1.157</ecNumber>
        </recommendedName>
    </domain>
</protein>
<feature type="binding site" evidence="20">
    <location>
        <position position="227"/>
    </location>
    <ligand>
        <name>Mg(2+)</name>
        <dbReference type="ChEBI" id="CHEBI:18420"/>
    </ligand>
</feature>
<comment type="pathway">
    <text evidence="2 20">Nucleotide-sugar biosynthesis; UDP-N-acetyl-alpha-D-glucosamine biosynthesis; N-acetyl-alpha-D-glucosamine 1-phosphate from alpha-D-glucosamine 6-phosphate (route II): step 2/2.</text>
</comment>
<feature type="binding site" evidence="20">
    <location>
        <position position="169"/>
    </location>
    <ligand>
        <name>UDP-N-acetyl-alpha-D-glucosamine</name>
        <dbReference type="ChEBI" id="CHEBI:57705"/>
    </ligand>
</feature>
<dbReference type="GO" id="GO:0009245">
    <property type="term" value="P:lipid A biosynthetic process"/>
    <property type="evidence" value="ECO:0007669"/>
    <property type="project" value="UniProtKB-UniRule"/>
</dbReference>
<dbReference type="Pfam" id="PF00132">
    <property type="entry name" value="Hexapep"/>
    <property type="match status" value="1"/>
</dbReference>
<feature type="binding site" evidence="20">
    <location>
        <position position="332"/>
    </location>
    <ligand>
        <name>UDP-N-acetyl-alpha-D-glucosamine</name>
        <dbReference type="ChEBI" id="CHEBI:57705"/>
    </ligand>
</feature>
<feature type="binding site" evidence="20">
    <location>
        <position position="350"/>
    </location>
    <ligand>
        <name>UDP-N-acetyl-alpha-D-glucosamine</name>
        <dbReference type="ChEBI" id="CHEBI:57705"/>
    </ligand>
</feature>
<evidence type="ECO:0000313" key="23">
    <source>
        <dbReference type="Proteomes" id="UP001230300"/>
    </source>
</evidence>
<dbReference type="GO" id="GO:0008360">
    <property type="term" value="P:regulation of cell shape"/>
    <property type="evidence" value="ECO:0007669"/>
    <property type="project" value="UniProtKB-KW"/>
</dbReference>
<dbReference type="NCBIfam" id="NF010934">
    <property type="entry name" value="PRK14354.1"/>
    <property type="match status" value="1"/>
</dbReference>
<dbReference type="InterPro" id="IPR050065">
    <property type="entry name" value="GlmU-like"/>
</dbReference>
<dbReference type="InterPro" id="IPR011004">
    <property type="entry name" value="Trimer_LpxA-like_sf"/>
</dbReference>
<evidence type="ECO:0000256" key="8">
    <source>
        <dbReference type="ARBA" id="ARBA00022695"/>
    </source>
</evidence>
<feature type="binding site" evidence="20">
    <location>
        <position position="22"/>
    </location>
    <ligand>
        <name>UDP-N-acetyl-alpha-D-glucosamine</name>
        <dbReference type="ChEBI" id="CHEBI:57705"/>
    </ligand>
</feature>